<proteinExistence type="predicted"/>
<sequence>MRSGDNEADPEKSSLDWLNLNAFGSKAIQGAIDRVRASTLGGAAEPEVAYHVLLPGVIGDQSLMSLKNLRSAEPSNVSEDALKIIAEEEDCSGLEGQRIQTALHDSKESEKKAIEAVQRKGSDDSQDSTRHVKPQKDSEKTTRLPMPTPLMAATASAKRAEPPPMVVKTEKISQDTVLASRVS</sequence>
<evidence type="ECO:0000313" key="3">
    <source>
        <dbReference type="Proteomes" id="UP001642484"/>
    </source>
</evidence>
<organism evidence="2 3">
    <name type="scientific">Durusdinium trenchii</name>
    <dbReference type="NCBI Taxonomy" id="1381693"/>
    <lineage>
        <taxon>Eukaryota</taxon>
        <taxon>Sar</taxon>
        <taxon>Alveolata</taxon>
        <taxon>Dinophyceae</taxon>
        <taxon>Suessiales</taxon>
        <taxon>Symbiodiniaceae</taxon>
        <taxon>Durusdinium</taxon>
    </lineage>
</organism>
<reference evidence="2 3" key="1">
    <citation type="submission" date="2024-02" db="EMBL/GenBank/DDBJ databases">
        <authorList>
            <person name="Chen Y."/>
            <person name="Shah S."/>
            <person name="Dougan E. K."/>
            <person name="Thang M."/>
            <person name="Chan C."/>
        </authorList>
    </citation>
    <scope>NUCLEOTIDE SEQUENCE [LARGE SCALE GENOMIC DNA]</scope>
</reference>
<dbReference type="EMBL" id="CAXAMN010019668">
    <property type="protein sequence ID" value="CAK9054807.1"/>
    <property type="molecule type" value="Genomic_DNA"/>
</dbReference>
<feature type="compositionally biased region" description="Basic and acidic residues" evidence="1">
    <location>
        <begin position="104"/>
        <end position="142"/>
    </location>
</feature>
<gene>
    <name evidence="2" type="ORF">CCMP2556_LOCUS27360</name>
</gene>
<evidence type="ECO:0000313" key="2">
    <source>
        <dbReference type="EMBL" id="CAK9054807.1"/>
    </source>
</evidence>
<comment type="caution">
    <text evidence="2">The sequence shown here is derived from an EMBL/GenBank/DDBJ whole genome shotgun (WGS) entry which is preliminary data.</text>
</comment>
<dbReference type="Proteomes" id="UP001642484">
    <property type="component" value="Unassembled WGS sequence"/>
</dbReference>
<evidence type="ECO:0000256" key="1">
    <source>
        <dbReference type="SAM" id="MobiDB-lite"/>
    </source>
</evidence>
<feature type="region of interest" description="Disordered" evidence="1">
    <location>
        <begin position="102"/>
        <end position="183"/>
    </location>
</feature>
<protein>
    <submittedName>
        <fullName evidence="2">Uncharacterized protein</fullName>
    </submittedName>
</protein>
<feature type="compositionally biased region" description="Polar residues" evidence="1">
    <location>
        <begin position="174"/>
        <end position="183"/>
    </location>
</feature>
<keyword evidence="3" id="KW-1185">Reference proteome</keyword>
<name>A0ABP0MTI4_9DINO</name>
<accession>A0ABP0MTI4</accession>